<proteinExistence type="predicted"/>
<feature type="transmembrane region" description="Helical" evidence="1">
    <location>
        <begin position="47"/>
        <end position="64"/>
    </location>
</feature>
<comment type="caution">
    <text evidence="2">The sequence shown here is derived from an EMBL/GenBank/DDBJ whole genome shotgun (WGS) entry which is preliminary data.</text>
</comment>
<dbReference type="Proteomes" id="UP000754644">
    <property type="component" value="Unassembled WGS sequence"/>
</dbReference>
<evidence type="ECO:0000313" key="3">
    <source>
        <dbReference type="Proteomes" id="UP000754644"/>
    </source>
</evidence>
<accession>A0A972VXJ8</accession>
<dbReference type="EMBL" id="JABMOJ010000306">
    <property type="protein sequence ID" value="NQV65346.1"/>
    <property type="molecule type" value="Genomic_DNA"/>
</dbReference>
<evidence type="ECO:0008006" key="4">
    <source>
        <dbReference type="Google" id="ProtNLM"/>
    </source>
</evidence>
<protein>
    <recommendedName>
        <fullName evidence="4">DUF2834 domain-containing protein</fullName>
    </recommendedName>
</protein>
<dbReference type="AlphaFoldDB" id="A0A972VXJ8"/>
<feature type="transmembrane region" description="Helical" evidence="1">
    <location>
        <begin position="70"/>
        <end position="93"/>
    </location>
</feature>
<gene>
    <name evidence="2" type="ORF">HQ497_08270</name>
</gene>
<keyword evidence="1" id="KW-0812">Transmembrane</keyword>
<evidence type="ECO:0000256" key="1">
    <source>
        <dbReference type="SAM" id="Phobius"/>
    </source>
</evidence>
<feature type="transmembrane region" description="Helical" evidence="1">
    <location>
        <begin position="6"/>
        <end position="35"/>
    </location>
</feature>
<keyword evidence="1" id="KW-0472">Membrane</keyword>
<keyword evidence="1" id="KW-1133">Transmembrane helix</keyword>
<organism evidence="2 3">
    <name type="scientific">SAR86 cluster bacterium</name>
    <dbReference type="NCBI Taxonomy" id="2030880"/>
    <lineage>
        <taxon>Bacteria</taxon>
        <taxon>Pseudomonadati</taxon>
        <taxon>Pseudomonadota</taxon>
        <taxon>Gammaproteobacteria</taxon>
        <taxon>SAR86 cluster</taxon>
    </lineage>
</organism>
<reference evidence="2" key="1">
    <citation type="submission" date="2020-05" db="EMBL/GenBank/DDBJ databases">
        <title>Sulfur intermediates as new biogeochemical hubs in an aquatic model microbial ecosystem.</title>
        <authorList>
            <person name="Vigneron A."/>
        </authorList>
    </citation>
    <scope>NUCLEOTIDE SEQUENCE</scope>
    <source>
        <strain evidence="2">Bin.250</strain>
    </source>
</reference>
<name>A0A972VXJ8_9GAMM</name>
<sequence length="114" mass="12480">MIIFRILLVAILMSVSAYTVVVIGDHGLGLFAVFFSDIMAMAWPGQFNVDFMSMLALSGLWLAWRHHFSAVGVVVGILGFFGGAPFLCVYLLLASFKAKGDMHEILLGKMRASH</sequence>
<evidence type="ECO:0000313" key="2">
    <source>
        <dbReference type="EMBL" id="NQV65346.1"/>
    </source>
</evidence>